<evidence type="ECO:0000256" key="11">
    <source>
        <dbReference type="SAM" id="Phobius"/>
    </source>
</evidence>
<dbReference type="CDD" id="cd00075">
    <property type="entry name" value="HATPase"/>
    <property type="match status" value="1"/>
</dbReference>
<dbReference type="SUPFAM" id="SSF55874">
    <property type="entry name" value="ATPase domain of HSP90 chaperone/DNA topoisomerase II/histidine kinase"/>
    <property type="match status" value="1"/>
</dbReference>
<evidence type="ECO:0000256" key="10">
    <source>
        <dbReference type="ARBA" id="ARBA00023136"/>
    </source>
</evidence>
<dbReference type="InterPro" id="IPR003661">
    <property type="entry name" value="HisK_dim/P_dom"/>
</dbReference>
<keyword evidence="7 14" id="KW-0418">Kinase</keyword>
<dbReference type="EC" id="2.7.13.3" evidence="3"/>
<evidence type="ECO:0000259" key="12">
    <source>
        <dbReference type="PROSITE" id="PS50109"/>
    </source>
</evidence>
<dbReference type="Gene3D" id="3.30.565.10">
    <property type="entry name" value="Histidine kinase-like ATPase, C-terminal domain"/>
    <property type="match status" value="1"/>
</dbReference>
<proteinExistence type="predicted"/>
<protein>
    <recommendedName>
        <fullName evidence="3">histidine kinase</fullName>
        <ecNumber evidence="3">2.7.13.3</ecNumber>
    </recommendedName>
</protein>
<comment type="subcellular location">
    <subcellularLocation>
        <location evidence="2">Membrane</location>
    </subcellularLocation>
</comment>
<dbReference type="SMART" id="SM00387">
    <property type="entry name" value="HATPase_c"/>
    <property type="match status" value="1"/>
</dbReference>
<keyword evidence="4" id="KW-0597">Phosphoprotein</keyword>
<evidence type="ECO:0000256" key="7">
    <source>
        <dbReference type="ARBA" id="ARBA00022777"/>
    </source>
</evidence>
<dbReference type="SUPFAM" id="SSF47384">
    <property type="entry name" value="Homodimeric domain of signal transducing histidine kinase"/>
    <property type="match status" value="1"/>
</dbReference>
<dbReference type="Gene3D" id="1.10.287.130">
    <property type="match status" value="1"/>
</dbReference>
<evidence type="ECO:0000256" key="1">
    <source>
        <dbReference type="ARBA" id="ARBA00000085"/>
    </source>
</evidence>
<reference evidence="14" key="1">
    <citation type="submission" date="2021-04" db="EMBL/GenBank/DDBJ databases">
        <title>The complete genome sequence of Caulobacter sp. S6.</title>
        <authorList>
            <person name="Tang Y."/>
            <person name="Ouyang W."/>
            <person name="Liu Q."/>
            <person name="Huang B."/>
            <person name="Guo Z."/>
            <person name="Lei P."/>
        </authorList>
    </citation>
    <scope>NUCLEOTIDE SEQUENCE</scope>
    <source>
        <strain evidence="14">S6</strain>
    </source>
</reference>
<keyword evidence="5" id="KW-0808">Transferase</keyword>
<evidence type="ECO:0000256" key="8">
    <source>
        <dbReference type="ARBA" id="ARBA00022989"/>
    </source>
</evidence>
<name>A0A975FZJ2_9CAUL</name>
<evidence type="ECO:0000256" key="9">
    <source>
        <dbReference type="ARBA" id="ARBA00023012"/>
    </source>
</evidence>
<gene>
    <name evidence="14" type="ORF">KCG34_23810</name>
</gene>
<comment type="catalytic activity">
    <reaction evidence="1">
        <text>ATP + protein L-histidine = ADP + protein N-phospho-L-histidine.</text>
        <dbReference type="EC" id="2.7.13.3"/>
    </reaction>
</comment>
<dbReference type="InterPro" id="IPR005467">
    <property type="entry name" value="His_kinase_dom"/>
</dbReference>
<dbReference type="EMBL" id="CP073078">
    <property type="protein sequence ID" value="QUD88024.1"/>
    <property type="molecule type" value="Genomic_DNA"/>
</dbReference>
<feature type="transmembrane region" description="Helical" evidence="11">
    <location>
        <begin position="137"/>
        <end position="157"/>
    </location>
</feature>
<evidence type="ECO:0000256" key="5">
    <source>
        <dbReference type="ARBA" id="ARBA00022679"/>
    </source>
</evidence>
<evidence type="ECO:0000256" key="3">
    <source>
        <dbReference type="ARBA" id="ARBA00012438"/>
    </source>
</evidence>
<dbReference type="AlphaFoldDB" id="A0A975FZJ2"/>
<dbReference type="PROSITE" id="PS50109">
    <property type="entry name" value="HIS_KIN"/>
    <property type="match status" value="1"/>
</dbReference>
<keyword evidence="9" id="KW-0902">Two-component regulatory system</keyword>
<dbReference type="PANTHER" id="PTHR45436:SF8">
    <property type="entry name" value="HISTIDINE KINASE"/>
    <property type="match status" value="1"/>
</dbReference>
<evidence type="ECO:0000256" key="4">
    <source>
        <dbReference type="ARBA" id="ARBA00022553"/>
    </source>
</evidence>
<evidence type="ECO:0000313" key="14">
    <source>
        <dbReference type="EMBL" id="QUD88024.1"/>
    </source>
</evidence>
<evidence type="ECO:0000313" key="15">
    <source>
        <dbReference type="Proteomes" id="UP000676409"/>
    </source>
</evidence>
<dbReference type="Gene3D" id="6.10.340.10">
    <property type="match status" value="1"/>
</dbReference>
<dbReference type="RefSeq" id="WP_211938075.1">
    <property type="nucleotide sequence ID" value="NZ_CP073078.1"/>
</dbReference>
<dbReference type="InterPro" id="IPR003594">
    <property type="entry name" value="HATPase_dom"/>
</dbReference>
<dbReference type="PRINTS" id="PR00344">
    <property type="entry name" value="BCTRLSENSOR"/>
</dbReference>
<dbReference type="InterPro" id="IPR004358">
    <property type="entry name" value="Sig_transdc_His_kin-like_C"/>
</dbReference>
<keyword evidence="15" id="KW-1185">Reference proteome</keyword>
<dbReference type="InterPro" id="IPR036097">
    <property type="entry name" value="HisK_dim/P_sf"/>
</dbReference>
<dbReference type="InterPro" id="IPR036890">
    <property type="entry name" value="HATPase_C_sf"/>
</dbReference>
<evidence type="ECO:0000259" key="13">
    <source>
        <dbReference type="PROSITE" id="PS50885"/>
    </source>
</evidence>
<dbReference type="KEGG" id="caul:KCG34_23810"/>
<dbReference type="SUPFAM" id="SSF158472">
    <property type="entry name" value="HAMP domain-like"/>
    <property type="match status" value="1"/>
</dbReference>
<dbReference type="InterPro" id="IPR050428">
    <property type="entry name" value="TCS_sensor_his_kinase"/>
</dbReference>
<dbReference type="GO" id="GO:0005886">
    <property type="term" value="C:plasma membrane"/>
    <property type="evidence" value="ECO:0007669"/>
    <property type="project" value="TreeGrafter"/>
</dbReference>
<dbReference type="InterPro" id="IPR003660">
    <property type="entry name" value="HAMP_dom"/>
</dbReference>
<keyword evidence="6 11" id="KW-0812">Transmembrane</keyword>
<organism evidence="14 15">
    <name type="scientific">Phenylobacterium montanum</name>
    <dbReference type="NCBI Taxonomy" id="2823693"/>
    <lineage>
        <taxon>Bacteria</taxon>
        <taxon>Pseudomonadati</taxon>
        <taxon>Pseudomonadota</taxon>
        <taxon>Alphaproteobacteria</taxon>
        <taxon>Caulobacterales</taxon>
        <taxon>Caulobacteraceae</taxon>
        <taxon>Phenylobacterium</taxon>
    </lineage>
</organism>
<dbReference type="GO" id="GO:0000155">
    <property type="term" value="F:phosphorelay sensor kinase activity"/>
    <property type="evidence" value="ECO:0007669"/>
    <property type="project" value="InterPro"/>
</dbReference>
<keyword evidence="10 11" id="KW-0472">Membrane</keyword>
<dbReference type="Proteomes" id="UP000676409">
    <property type="component" value="Chromosome"/>
</dbReference>
<dbReference type="Pfam" id="PF00672">
    <property type="entry name" value="HAMP"/>
    <property type="match status" value="1"/>
</dbReference>
<dbReference type="SMART" id="SM00304">
    <property type="entry name" value="HAMP"/>
    <property type="match status" value="2"/>
</dbReference>
<keyword evidence="8 11" id="KW-1133">Transmembrane helix</keyword>
<dbReference type="PROSITE" id="PS50885">
    <property type="entry name" value="HAMP"/>
    <property type="match status" value="1"/>
</dbReference>
<feature type="domain" description="Histidine kinase" evidence="12">
    <location>
        <begin position="222"/>
        <end position="437"/>
    </location>
</feature>
<dbReference type="PANTHER" id="PTHR45436">
    <property type="entry name" value="SENSOR HISTIDINE KINASE YKOH"/>
    <property type="match status" value="1"/>
</dbReference>
<evidence type="ECO:0000256" key="6">
    <source>
        <dbReference type="ARBA" id="ARBA00022692"/>
    </source>
</evidence>
<dbReference type="CDD" id="cd00082">
    <property type="entry name" value="HisKA"/>
    <property type="match status" value="1"/>
</dbReference>
<evidence type="ECO:0000256" key="2">
    <source>
        <dbReference type="ARBA" id="ARBA00004370"/>
    </source>
</evidence>
<dbReference type="Pfam" id="PF02518">
    <property type="entry name" value="HATPase_c"/>
    <property type="match status" value="1"/>
</dbReference>
<feature type="domain" description="HAMP" evidence="13">
    <location>
        <begin position="159"/>
        <end position="214"/>
    </location>
</feature>
<sequence length="456" mass="48295">MTQAVVVVVAFAIAGYLAHVSIGRLNEQAARDRVRGEAASLEDEFALRGGAHLPHTVAKRSRQRRGFEYRLVGHDGQLKAGVLPAASGDYGWASLRAPVGGASERFLVFSERLPDGSVLSTGEALAPGDAQMAAVNWTLLACGTLGVIFCFGVSYLFTRRDWLRIAAVAQAAHAVSAGQLDVRVPLQPGAPRDDMDEMAQTFNTMLDRIGDLLRQVRQVSTDIAHDLRTPLTRLRQKIERLALEARADPALLAAVRGLDGDVGEILRTFDAMLQLSEIESTGLDDRARPVAINDLAEIAGRVADAFRPDIEESGRTLAVRTEPVLVRGDGRLLAQAMANLLENALRHTPQGASIQVRVAAGDGRAVLVVQDDGPGIPAAEAAAVLKPFVRLEPSRRMPGSGLGLSIVAAVAARHRAQLSLEDATPGLRVRLAFAAEGGASSAPGSRAVQSRAAVAA</sequence>
<accession>A0A975FZJ2</accession>
<dbReference type="CDD" id="cd06225">
    <property type="entry name" value="HAMP"/>
    <property type="match status" value="1"/>
</dbReference>
<dbReference type="SMART" id="SM00388">
    <property type="entry name" value="HisKA"/>
    <property type="match status" value="1"/>
</dbReference>